<protein>
    <submittedName>
        <fullName evidence="1">Uncharacterized protein</fullName>
    </submittedName>
</protein>
<name>A0A841RR66_9BACI</name>
<dbReference type="Proteomes" id="UP000572212">
    <property type="component" value="Unassembled WGS sequence"/>
</dbReference>
<dbReference type="RefSeq" id="WP_184248580.1">
    <property type="nucleotide sequence ID" value="NZ_BAAACU010000029.1"/>
</dbReference>
<proteinExistence type="predicted"/>
<sequence length="107" mass="12519">MEEIIINGCKIDDDFITEYELYKESVRGRLYGKMYKVFIELNEEGIKAGKMEEFAAEYPSIQLNDRAITVIWEVPDDEGVHEIEIALYYDLENGEYGTYSWECIKAN</sequence>
<evidence type="ECO:0000313" key="1">
    <source>
        <dbReference type="EMBL" id="MBB6513424.1"/>
    </source>
</evidence>
<accession>A0A841RR66</accession>
<organism evidence="1 2">
    <name type="scientific">Gracilibacillus halotolerans</name>
    <dbReference type="NCBI Taxonomy" id="74386"/>
    <lineage>
        <taxon>Bacteria</taxon>
        <taxon>Bacillati</taxon>
        <taxon>Bacillota</taxon>
        <taxon>Bacilli</taxon>
        <taxon>Bacillales</taxon>
        <taxon>Bacillaceae</taxon>
        <taxon>Gracilibacillus</taxon>
    </lineage>
</organism>
<dbReference type="EMBL" id="JACHON010000012">
    <property type="protein sequence ID" value="MBB6513424.1"/>
    <property type="molecule type" value="Genomic_DNA"/>
</dbReference>
<evidence type="ECO:0000313" key="2">
    <source>
        <dbReference type="Proteomes" id="UP000572212"/>
    </source>
</evidence>
<comment type="caution">
    <text evidence="1">The sequence shown here is derived from an EMBL/GenBank/DDBJ whole genome shotgun (WGS) entry which is preliminary data.</text>
</comment>
<reference evidence="1 2" key="1">
    <citation type="submission" date="2020-08" db="EMBL/GenBank/DDBJ databases">
        <title>Genomic Encyclopedia of Type Strains, Phase IV (KMG-IV): sequencing the most valuable type-strain genomes for metagenomic binning, comparative biology and taxonomic classification.</title>
        <authorList>
            <person name="Goeker M."/>
        </authorList>
    </citation>
    <scope>NUCLEOTIDE SEQUENCE [LARGE SCALE GENOMIC DNA]</scope>
    <source>
        <strain evidence="1 2">DSM 11805</strain>
    </source>
</reference>
<dbReference type="AlphaFoldDB" id="A0A841RR66"/>
<gene>
    <name evidence="1" type="ORF">GGQ92_002236</name>
</gene>
<keyword evidence="2" id="KW-1185">Reference proteome</keyword>